<evidence type="ECO:0000256" key="2">
    <source>
        <dbReference type="SAM" id="SignalP"/>
    </source>
</evidence>
<dbReference type="GeneID" id="118275927"/>
<keyword evidence="5" id="KW-1185">Reference proteome</keyword>
<dbReference type="InterPro" id="IPR012674">
    <property type="entry name" value="Calycin"/>
</dbReference>
<feature type="domain" description="Lipocalin/cytosolic fatty-acid binding" evidence="4">
    <location>
        <begin position="398"/>
        <end position="526"/>
    </location>
</feature>
<dbReference type="PROSITE" id="PS00213">
    <property type="entry name" value="LIPOCALIN"/>
    <property type="match status" value="2"/>
</dbReference>
<evidence type="ECO:0000259" key="3">
    <source>
        <dbReference type="Pfam" id="PF00061"/>
    </source>
</evidence>
<accession>A0A9R0EQ13</accession>
<name>A0A9R0EQ13_SPOFR</name>
<protein>
    <submittedName>
        <fullName evidence="6">Uncharacterized protein LOC118275927</fullName>
    </submittedName>
</protein>
<reference evidence="6" key="1">
    <citation type="submission" date="2025-08" db="UniProtKB">
        <authorList>
            <consortium name="RefSeq"/>
        </authorList>
    </citation>
    <scope>IDENTIFICATION</scope>
    <source>
        <tissue evidence="6">Whole larval tissue</tissue>
    </source>
</reference>
<sequence length="935" mass="105197">MWKLTILLILNICGLVSVCTGESVTKYQSCSNLDIPQFVNFDLNEFAGTWYELSRYPRATQNGQCNHVEYGTPGRNGEMSVVNRQVVNERWTSISGTATADNTGQITVTLTVDGQEKVSTLQVLTFNEHYAVLFSCRDLETGGNQLESWKMSRTPSLESRYEIEMNEFLRNNLLLDQIKYEPTTQSCLHYPEFNPLMVNMNQPLPTCNISGVKDFNLTAYSGTWFEIKRYPNSEQNGQCNRAVYELLPGGDVSVLYSEVVDERLVTISGRAVANKYGPGSLQVDLNVNNGIQRSNYHVLAVDYDDYALLCSCIDTQNGYMQVRSWMLSRKETPSEAANIAISEVISITNELDQGSYIVTSQDPVDCFYYPDFDQPPYIELPGNCDHNIRGVANFNAIAYSGPWLEVARYPNSEQNGQCNRAVYGPLPGGAISVLHSEVVDEEWQAISGEAVAHRDGTGELQVTLNVNNGTVLNDYYVLATDYNEYALVYSCTDNSDIRNKRVGSWKLSRTGTLRPTAETVMDEIIKKTHGLHQKYYQTTSQSPDDCFYYPDFDQPPDYIELPGPCSTAIKGVSNFKMAAFAGPWLEVARYPLPTQTGQCNRAEYAVMTTRAGMSVINSQIVDKRLFTIAGQAILTSVDKVGQLRVTLNGSNNENWQFNSYILATDYFNYALVYSCTNVDNGNRRRVGSWKLSRTGILTPQDNAAINEVITKTQGLTNKYYQITDQSDEACFYYPDITPNDSIIIPGQCDETISGFAPFDINQFQGTWYQIKRYDPVTTSCVGTRLTQDSDNINLMSYEVVDGQFSIKHRRGRINSTDNIGQFSLFMPVGGSEETTEIIIYILTTDYTSYALAYSCKNEDNFRRRIRAWQLSRGRTMSPAGETAIADLIEQRQELHQSYFRTVEQNDLYCPEPSAAFLVKSTTIVIFVCIVVNFII</sequence>
<dbReference type="Pfam" id="PF00061">
    <property type="entry name" value="Lipocalin"/>
    <property type="match status" value="1"/>
</dbReference>
<dbReference type="PANTHER" id="PTHR10612:SF34">
    <property type="entry name" value="APOLIPOPROTEIN D"/>
    <property type="match status" value="1"/>
</dbReference>
<feature type="domain" description="Lipocalin/cytosolic fatty-acid binding" evidence="4">
    <location>
        <begin position="41"/>
        <end position="161"/>
    </location>
</feature>
<feature type="chain" id="PRO_5040319566" evidence="2">
    <location>
        <begin position="22"/>
        <end position="935"/>
    </location>
</feature>
<dbReference type="GO" id="GO:0000302">
    <property type="term" value="P:response to reactive oxygen species"/>
    <property type="evidence" value="ECO:0007669"/>
    <property type="project" value="TreeGrafter"/>
</dbReference>
<dbReference type="PANTHER" id="PTHR10612">
    <property type="entry name" value="APOLIPOPROTEIN D"/>
    <property type="match status" value="1"/>
</dbReference>
<keyword evidence="2" id="KW-0732">Signal</keyword>
<gene>
    <name evidence="6" type="primary">LOC118275927</name>
</gene>
<feature type="domain" description="Lipocalin/cytosolic fatty-acid binding" evidence="3">
    <location>
        <begin position="765"/>
        <end position="891"/>
    </location>
</feature>
<dbReference type="RefSeq" id="XP_035449953.2">
    <property type="nucleotide sequence ID" value="XM_035594060.2"/>
</dbReference>
<dbReference type="GO" id="GO:0031409">
    <property type="term" value="F:pigment binding"/>
    <property type="evidence" value="ECO:0007669"/>
    <property type="project" value="InterPro"/>
</dbReference>
<evidence type="ECO:0000313" key="5">
    <source>
        <dbReference type="Proteomes" id="UP000829999"/>
    </source>
</evidence>
<dbReference type="PRINTS" id="PR01273">
    <property type="entry name" value="INVTBRTCOLOR"/>
</dbReference>
<dbReference type="GO" id="GO:0006629">
    <property type="term" value="P:lipid metabolic process"/>
    <property type="evidence" value="ECO:0007669"/>
    <property type="project" value="TreeGrafter"/>
</dbReference>
<dbReference type="GO" id="GO:0005737">
    <property type="term" value="C:cytoplasm"/>
    <property type="evidence" value="ECO:0007669"/>
    <property type="project" value="TreeGrafter"/>
</dbReference>
<dbReference type="OrthoDB" id="565904at2759"/>
<dbReference type="Gene3D" id="2.40.128.20">
    <property type="match status" value="5"/>
</dbReference>
<dbReference type="AlphaFoldDB" id="A0A9R0EQ13"/>
<dbReference type="CDD" id="cd00301">
    <property type="entry name" value="lipocalin_FABP"/>
    <property type="match status" value="2"/>
</dbReference>
<feature type="signal peptide" evidence="2">
    <location>
        <begin position="1"/>
        <end position="21"/>
    </location>
</feature>
<evidence type="ECO:0000256" key="1">
    <source>
        <dbReference type="ARBA" id="ARBA00023157"/>
    </source>
</evidence>
<keyword evidence="1" id="KW-1015">Disulfide bond</keyword>
<organism evidence="5 6">
    <name type="scientific">Spodoptera frugiperda</name>
    <name type="common">Fall armyworm</name>
    <dbReference type="NCBI Taxonomy" id="7108"/>
    <lineage>
        <taxon>Eukaryota</taxon>
        <taxon>Metazoa</taxon>
        <taxon>Ecdysozoa</taxon>
        <taxon>Arthropoda</taxon>
        <taxon>Hexapoda</taxon>
        <taxon>Insecta</taxon>
        <taxon>Pterygota</taxon>
        <taxon>Neoptera</taxon>
        <taxon>Endopterygota</taxon>
        <taxon>Lepidoptera</taxon>
        <taxon>Glossata</taxon>
        <taxon>Ditrysia</taxon>
        <taxon>Noctuoidea</taxon>
        <taxon>Noctuidae</taxon>
        <taxon>Amphipyrinae</taxon>
        <taxon>Spodoptera</taxon>
    </lineage>
</organism>
<feature type="domain" description="Lipocalin/cytosolic fatty-acid binding" evidence="4">
    <location>
        <begin position="578"/>
        <end position="708"/>
    </location>
</feature>
<dbReference type="InterPro" id="IPR003057">
    <property type="entry name" value="Invtbrt_color"/>
</dbReference>
<evidence type="ECO:0000259" key="4">
    <source>
        <dbReference type="Pfam" id="PF08212"/>
    </source>
</evidence>
<evidence type="ECO:0000313" key="6">
    <source>
        <dbReference type="RefSeq" id="XP_035449953.2"/>
    </source>
</evidence>
<dbReference type="InterPro" id="IPR022272">
    <property type="entry name" value="Lipocalin_CS"/>
</dbReference>
<dbReference type="SUPFAM" id="SSF50814">
    <property type="entry name" value="Lipocalins"/>
    <property type="match status" value="5"/>
</dbReference>
<dbReference type="InterPro" id="IPR000566">
    <property type="entry name" value="Lipocln_cytosolic_FA-bd_dom"/>
</dbReference>
<dbReference type="Pfam" id="PF08212">
    <property type="entry name" value="Lipocalin_2"/>
    <property type="match status" value="4"/>
</dbReference>
<dbReference type="Proteomes" id="UP000829999">
    <property type="component" value="Chromosome 8"/>
</dbReference>
<feature type="domain" description="Lipocalin/cytosolic fatty-acid binding" evidence="4">
    <location>
        <begin position="216"/>
        <end position="331"/>
    </location>
</feature>
<proteinExistence type="predicted"/>